<dbReference type="InterPro" id="IPR006693">
    <property type="entry name" value="AB_hydrolase_lipase"/>
</dbReference>
<feature type="domain" description="Partial AB-hydrolase lipase" evidence="8">
    <location>
        <begin position="34"/>
        <end position="93"/>
    </location>
</feature>
<evidence type="ECO:0000256" key="1">
    <source>
        <dbReference type="ARBA" id="ARBA00010701"/>
    </source>
</evidence>
<dbReference type="GO" id="GO:0016787">
    <property type="term" value="F:hydrolase activity"/>
    <property type="evidence" value="ECO:0007669"/>
    <property type="project" value="UniProtKB-KW"/>
</dbReference>
<dbReference type="InterPro" id="IPR029058">
    <property type="entry name" value="AB_hydrolase_fold"/>
</dbReference>
<comment type="similarity">
    <text evidence="1">Belongs to the AB hydrolase superfamily. Lipase family.</text>
</comment>
<dbReference type="FunFam" id="3.40.50.1820:FF:000021">
    <property type="entry name" value="Lipase"/>
    <property type="match status" value="1"/>
</dbReference>
<keyword evidence="6" id="KW-0325">Glycoprotein</keyword>
<dbReference type="SUPFAM" id="SSF53474">
    <property type="entry name" value="alpha/beta-Hydrolases"/>
    <property type="match status" value="2"/>
</dbReference>
<evidence type="ECO:0000256" key="5">
    <source>
        <dbReference type="ARBA" id="ARBA00023098"/>
    </source>
</evidence>
<accession>A0A816S5A7</accession>
<keyword evidence="3" id="KW-0378">Hydrolase</keyword>
<evidence type="ECO:0000256" key="4">
    <source>
        <dbReference type="ARBA" id="ARBA00022963"/>
    </source>
</evidence>
<evidence type="ECO:0000256" key="6">
    <source>
        <dbReference type="ARBA" id="ARBA00023180"/>
    </source>
</evidence>
<protein>
    <recommendedName>
        <fullName evidence="8">Partial AB-hydrolase lipase domain-containing protein</fullName>
    </recommendedName>
</protein>
<dbReference type="EMBL" id="CAJNRF010006693">
    <property type="protein sequence ID" value="CAF2083867.1"/>
    <property type="molecule type" value="Genomic_DNA"/>
</dbReference>
<keyword evidence="2 7" id="KW-0732">Signal</keyword>
<evidence type="ECO:0000256" key="3">
    <source>
        <dbReference type="ARBA" id="ARBA00022801"/>
    </source>
</evidence>
<feature type="domain" description="Partial AB-hydrolase lipase" evidence="8">
    <location>
        <begin position="394"/>
        <end position="449"/>
    </location>
</feature>
<keyword evidence="5" id="KW-0443">Lipid metabolism</keyword>
<proteinExistence type="inferred from homology"/>
<dbReference type="FunFam" id="3.40.50.1820:FF:000057">
    <property type="entry name" value="Lipase"/>
    <property type="match status" value="1"/>
</dbReference>
<dbReference type="GO" id="GO:0016042">
    <property type="term" value="P:lipid catabolic process"/>
    <property type="evidence" value="ECO:0007669"/>
    <property type="project" value="UniProtKB-KW"/>
</dbReference>
<reference evidence="9" key="1">
    <citation type="submission" date="2021-02" db="EMBL/GenBank/DDBJ databases">
        <authorList>
            <person name="Nowell W R."/>
        </authorList>
    </citation>
    <scope>NUCLEOTIDE SEQUENCE</scope>
</reference>
<name>A0A816S5A7_9BILA</name>
<evidence type="ECO:0000259" key="8">
    <source>
        <dbReference type="Pfam" id="PF04083"/>
    </source>
</evidence>
<feature type="chain" id="PRO_5032505765" description="Partial AB-hydrolase lipase domain-containing protein" evidence="7">
    <location>
        <begin position="22"/>
        <end position="672"/>
    </location>
</feature>
<evidence type="ECO:0000313" key="10">
    <source>
        <dbReference type="Proteomes" id="UP000663856"/>
    </source>
</evidence>
<sequence>MMMAISILLVAILFFCPLMKSKVLKRDPDCDLNITQLIQSKGYPCEEHKVTTSDGYILGIFRIPHGRNASSLGRPVLLQHGLLDAAATWVMNLPDQSLAYILVDAGYDVWLGNMRGNYYSRAHVKYNPDHDEAFWDFSWDDMARDDLPSMIYYILNVTQQTQIGYVGHSQGTLIAFAEFGRPNSVLQDSVSFYAALAPVAHLGHIKSPIKYLSSTSKELELYWHLLFGRNEFLPSSYLTKWLGTFACGEFIIDRLLCQNILFVLCGPENKNMNNSRMPVYLSHEPDGTSVKNMIHYAQGVQTNIFRAYDYGSPQKNQLHYNQTTPPEYNIHAVKIPTAIFWSSDDWLADAIDVAYIFDNLQNIVYEKYVPGYNHLDFVWAISANKLIYSDLLNLMRNKGYPWEEHKVTTADGYILGVFRVPHGRNASSLGRPVLLQHGLLDSATSWVINFPEQSLGFILADAGYDVWLGNMRGNHYSHAHVKYNPDHDEAFWDFNWDDMARDDLPSMIYYILNQTKQTQIGYVGHSQGTMIGFAEFGNLNNSAQNNVSFYGSLAPVAHLAHIKSPLKYLFNTSTNPEEVWHTLSYDYGSPEKNQLHYNQTTPPIYAIRPMTIPTAICWSRDDWLADSDDVAFIFDNIKNLIYEKYIYDYNHLDFVWVIAANKIIYQDLITQM</sequence>
<keyword evidence="4" id="KW-0442">Lipid degradation</keyword>
<comment type="caution">
    <text evidence="9">The sequence shown here is derived from an EMBL/GenBank/DDBJ whole genome shotgun (WGS) entry which is preliminary data.</text>
</comment>
<dbReference type="Pfam" id="PF04083">
    <property type="entry name" value="Abhydro_lipase"/>
    <property type="match status" value="2"/>
</dbReference>
<dbReference type="AlphaFoldDB" id="A0A816S5A7"/>
<feature type="signal peptide" evidence="7">
    <location>
        <begin position="1"/>
        <end position="21"/>
    </location>
</feature>
<evidence type="ECO:0000313" key="9">
    <source>
        <dbReference type="EMBL" id="CAF2083867.1"/>
    </source>
</evidence>
<evidence type="ECO:0000256" key="2">
    <source>
        <dbReference type="ARBA" id="ARBA00022729"/>
    </source>
</evidence>
<dbReference type="PANTHER" id="PTHR11005">
    <property type="entry name" value="LYSOSOMAL ACID LIPASE-RELATED"/>
    <property type="match status" value="1"/>
</dbReference>
<evidence type="ECO:0000256" key="7">
    <source>
        <dbReference type="SAM" id="SignalP"/>
    </source>
</evidence>
<organism evidence="9 10">
    <name type="scientific">Rotaria magnacalcarata</name>
    <dbReference type="NCBI Taxonomy" id="392030"/>
    <lineage>
        <taxon>Eukaryota</taxon>
        <taxon>Metazoa</taxon>
        <taxon>Spiralia</taxon>
        <taxon>Gnathifera</taxon>
        <taxon>Rotifera</taxon>
        <taxon>Eurotatoria</taxon>
        <taxon>Bdelloidea</taxon>
        <taxon>Philodinida</taxon>
        <taxon>Philodinidae</taxon>
        <taxon>Rotaria</taxon>
    </lineage>
</organism>
<dbReference type="Gene3D" id="3.40.50.1820">
    <property type="entry name" value="alpha/beta hydrolase"/>
    <property type="match status" value="3"/>
</dbReference>
<gene>
    <name evidence="9" type="ORF">WKI299_LOCUS16725</name>
</gene>
<dbReference type="Proteomes" id="UP000663856">
    <property type="component" value="Unassembled WGS sequence"/>
</dbReference>